<gene>
    <name evidence="4" type="ORF">IXB50_09510</name>
</gene>
<keyword evidence="2" id="KW-0472">Membrane</keyword>
<feature type="transmembrane region" description="Helical" evidence="2">
    <location>
        <begin position="95"/>
        <end position="117"/>
    </location>
</feature>
<sequence length="653" mass="72835">MSDLNSHSAFWLSLSLKGDRQVRKLLLMTIDIVTLVIALYLAIATRLESYFPFPFISENIWQTATLPIFQYYVFQLSGLYRISLRHSNLFLVRDLAKVVAISTSMLLTLSYFFSDWILGKSVLIIDALFCVVLLVIVRLGLRWFVRAGVMTQKRRALSEDCPKRLLIYGAGSAGVALLQALFGSHLYKVVGFVDDDIDLQRYTQIEGRKVYSLQQLPYLWDNDYFDVVALAIPSASQSVRCKIFEDLSQRGFPVKTVPSLDRIFSGQVAINELHDIDVTALLGREEVSPNVGLLQKQIRNQVVLVTGAGGSIGSELCRQIIQQQPKSLILYELNEFALYQIHQELSEAYPDVMFVPCLGSVTDRNYLRALLQNYGVDTLYHSAAYKHVPLLESNIAKGVENNVLGTLSAAQSAVDAGVRQFVLISTDKAVRPTNIMGTTKRVAELTIQALSDQFQVRTRFSIVRFGNVLGSSGSVVPRFRQQIAQGGPITLTHPEVTRFFMSIPEAARLVIQAGAMSEGGEVFLLDMGEPVKIYDLAARMIHLNGLIPDKDIAIKITGLRPGEKLYEELLIDSENAQSTTHPKIFCSQEYFLPWEILEPMLKDLIYHASLNDLAAVRNLLKELVPEYQPSVAVTTASGQRPLEDNQALPIAVG</sequence>
<accession>A0A947DEP8</accession>
<comment type="caution">
    <text evidence="4">The sequence shown here is derived from an EMBL/GenBank/DDBJ whole genome shotgun (WGS) entry which is preliminary data.</text>
</comment>
<feature type="domain" description="Polysaccharide biosynthesis protein CapD-like" evidence="3">
    <location>
        <begin position="303"/>
        <end position="587"/>
    </location>
</feature>
<dbReference type="Gene3D" id="3.40.50.720">
    <property type="entry name" value="NAD(P)-binding Rossmann-like Domain"/>
    <property type="match status" value="2"/>
</dbReference>
<dbReference type="Proteomes" id="UP000717364">
    <property type="component" value="Unassembled WGS sequence"/>
</dbReference>
<feature type="transmembrane region" description="Helical" evidence="2">
    <location>
        <begin position="123"/>
        <end position="145"/>
    </location>
</feature>
<protein>
    <submittedName>
        <fullName evidence="4">Polysaccharide biosynthesis protein</fullName>
    </submittedName>
</protein>
<dbReference type="PANTHER" id="PTHR43318:SF1">
    <property type="entry name" value="POLYSACCHARIDE BIOSYNTHESIS PROTEIN EPSC-RELATED"/>
    <property type="match status" value="1"/>
</dbReference>
<dbReference type="InterPro" id="IPR051203">
    <property type="entry name" value="Polysaccharide_Synthase-Rel"/>
</dbReference>
<keyword evidence="5" id="KW-1185">Reference proteome</keyword>
<comment type="similarity">
    <text evidence="1">Belongs to the polysaccharide synthase family.</text>
</comment>
<keyword evidence="2" id="KW-1133">Transmembrane helix</keyword>
<evidence type="ECO:0000256" key="1">
    <source>
        <dbReference type="ARBA" id="ARBA00007430"/>
    </source>
</evidence>
<dbReference type="InterPro" id="IPR029063">
    <property type="entry name" value="SAM-dependent_MTases_sf"/>
</dbReference>
<dbReference type="CDD" id="cd05237">
    <property type="entry name" value="UDP_invert_4-6DH_SDR_e"/>
    <property type="match status" value="1"/>
</dbReference>
<dbReference type="PANTHER" id="PTHR43318">
    <property type="entry name" value="UDP-N-ACETYLGLUCOSAMINE 4,6-DEHYDRATASE"/>
    <property type="match status" value="1"/>
</dbReference>
<evidence type="ECO:0000313" key="5">
    <source>
        <dbReference type="Proteomes" id="UP000717364"/>
    </source>
</evidence>
<evidence type="ECO:0000313" key="4">
    <source>
        <dbReference type="EMBL" id="MBT9315662.1"/>
    </source>
</evidence>
<dbReference type="Pfam" id="PF02719">
    <property type="entry name" value="Polysacc_synt_2"/>
    <property type="match status" value="1"/>
</dbReference>
<evidence type="ECO:0000259" key="3">
    <source>
        <dbReference type="Pfam" id="PF02719"/>
    </source>
</evidence>
<proteinExistence type="inferred from homology"/>
<keyword evidence="2" id="KW-0812">Transmembrane</keyword>
<dbReference type="AlphaFoldDB" id="A0A947DEP8"/>
<feature type="transmembrane region" description="Helical" evidence="2">
    <location>
        <begin position="25"/>
        <end position="44"/>
    </location>
</feature>
<dbReference type="InterPro" id="IPR036291">
    <property type="entry name" value="NAD(P)-bd_dom_sf"/>
</dbReference>
<reference evidence="4" key="1">
    <citation type="submission" date="2020-11" db="EMBL/GenBank/DDBJ databases">
        <authorList>
            <person name="Konstantinou D."/>
            <person name="Gkelis S."/>
            <person name="Popin R."/>
            <person name="Fewer D."/>
            <person name="Sivonen K."/>
        </authorList>
    </citation>
    <scope>NUCLEOTIDE SEQUENCE</scope>
    <source>
        <strain evidence="4">TAU-MAC 1115</strain>
    </source>
</reference>
<dbReference type="SUPFAM" id="SSF51735">
    <property type="entry name" value="NAD(P)-binding Rossmann-fold domains"/>
    <property type="match status" value="1"/>
</dbReference>
<dbReference type="InterPro" id="IPR003869">
    <property type="entry name" value="Polysac_CapD-like"/>
</dbReference>
<feature type="transmembrane region" description="Helical" evidence="2">
    <location>
        <begin position="64"/>
        <end position="83"/>
    </location>
</feature>
<name>A0A947DEP8_9CYAN</name>
<feature type="transmembrane region" description="Helical" evidence="2">
    <location>
        <begin position="165"/>
        <end position="187"/>
    </location>
</feature>
<dbReference type="SUPFAM" id="SSF53335">
    <property type="entry name" value="S-adenosyl-L-methionine-dependent methyltransferases"/>
    <property type="match status" value="1"/>
</dbReference>
<evidence type="ECO:0000256" key="2">
    <source>
        <dbReference type="SAM" id="Phobius"/>
    </source>
</evidence>
<organism evidence="4 5">
    <name type="scientific">Leptothoe spongobia TAU-MAC 1115</name>
    <dbReference type="NCBI Taxonomy" id="1967444"/>
    <lineage>
        <taxon>Bacteria</taxon>
        <taxon>Bacillati</taxon>
        <taxon>Cyanobacteriota</taxon>
        <taxon>Cyanophyceae</taxon>
        <taxon>Nodosilineales</taxon>
        <taxon>Cymatolegaceae</taxon>
        <taxon>Leptothoe</taxon>
        <taxon>Leptothoe spongobia</taxon>
    </lineage>
</organism>
<dbReference type="EMBL" id="JADOES010000014">
    <property type="protein sequence ID" value="MBT9315662.1"/>
    <property type="molecule type" value="Genomic_DNA"/>
</dbReference>
<reference evidence="4" key="2">
    <citation type="journal article" date="2021" name="Mar. Drugs">
        <title>Genome Reduction and Secondary Metabolism of the Marine Sponge-Associated Cyanobacterium Leptothoe.</title>
        <authorList>
            <person name="Konstantinou D."/>
            <person name="Popin R.V."/>
            <person name="Fewer D.P."/>
            <person name="Sivonen K."/>
            <person name="Gkelis S."/>
        </authorList>
    </citation>
    <scope>NUCLEOTIDE SEQUENCE</scope>
    <source>
        <strain evidence="4">TAU-MAC 1115</strain>
    </source>
</reference>